<keyword evidence="3 6" id="KW-0547">Nucleotide-binding</keyword>
<dbReference type="NCBIfam" id="NF003917">
    <property type="entry name" value="PRK05443.1-1"/>
    <property type="match status" value="1"/>
</dbReference>
<keyword evidence="5 6" id="KW-0067">ATP-binding</keyword>
<evidence type="ECO:0000256" key="4">
    <source>
        <dbReference type="ARBA" id="ARBA00022777"/>
    </source>
</evidence>
<organism evidence="12 13">
    <name type="scientific">Sphingobacterium zeae</name>
    <dbReference type="NCBI Taxonomy" id="1776859"/>
    <lineage>
        <taxon>Bacteria</taxon>
        <taxon>Pseudomonadati</taxon>
        <taxon>Bacteroidota</taxon>
        <taxon>Sphingobacteriia</taxon>
        <taxon>Sphingobacteriales</taxon>
        <taxon>Sphingobacteriaceae</taxon>
        <taxon>Sphingobacterium</taxon>
    </lineage>
</organism>
<dbReference type="Pfam" id="PF02503">
    <property type="entry name" value="PP_kinase"/>
    <property type="match status" value="1"/>
</dbReference>
<dbReference type="InterPro" id="IPR036830">
    <property type="entry name" value="PP_kinase_middle_dom_sf"/>
</dbReference>
<feature type="domain" description="Polyphosphate kinase C-terminal" evidence="10">
    <location>
        <begin position="506"/>
        <end position="675"/>
    </location>
</feature>
<evidence type="ECO:0000256" key="2">
    <source>
        <dbReference type="ARBA" id="ARBA00022679"/>
    </source>
</evidence>
<evidence type="ECO:0000256" key="6">
    <source>
        <dbReference type="HAMAP-Rule" id="MF_00347"/>
    </source>
</evidence>
<protein>
    <recommendedName>
        <fullName evidence="6 7">Polyphosphate kinase</fullName>
        <ecNumber evidence="6 7">2.7.4.1</ecNumber>
    </recommendedName>
    <alternativeName>
        <fullName evidence="6">ATP-polyphosphate phosphotransferase</fullName>
    </alternativeName>
    <alternativeName>
        <fullName evidence="6">Polyphosphoric acid kinase</fullName>
    </alternativeName>
</protein>
<feature type="binding site" evidence="6">
    <location>
        <position position="594"/>
    </location>
    <ligand>
        <name>ATP</name>
        <dbReference type="ChEBI" id="CHEBI:30616"/>
    </ligand>
</feature>
<comment type="function">
    <text evidence="6 7">Catalyzes the reversible transfer of the terminal phosphate of ATP to form a long-chain polyphosphate (polyP).</text>
</comment>
<keyword evidence="4 6" id="KW-0418">Kinase</keyword>
<feature type="binding site" evidence="6">
    <location>
        <position position="403"/>
    </location>
    <ligand>
        <name>Mg(2+)</name>
        <dbReference type="ChEBI" id="CHEBI:18420"/>
    </ligand>
</feature>
<dbReference type="InterPro" id="IPR024953">
    <property type="entry name" value="PP_kinase_middle"/>
</dbReference>
<dbReference type="InterPro" id="IPR036832">
    <property type="entry name" value="PPK_N_dom_sf"/>
</dbReference>
<reference evidence="12 13" key="1">
    <citation type="submission" date="2023-07" db="EMBL/GenBank/DDBJ databases">
        <title>Functional and genomic diversity of the sorghum phyllosphere microbiome.</title>
        <authorList>
            <person name="Shade A."/>
        </authorList>
    </citation>
    <scope>NUCLEOTIDE SEQUENCE [LARGE SCALE GENOMIC DNA]</scope>
    <source>
        <strain evidence="12 13">SORGH_AS_0892</strain>
    </source>
</reference>
<dbReference type="HAMAP" id="MF_00347">
    <property type="entry name" value="Polyphosphate_kinase"/>
    <property type="match status" value="1"/>
</dbReference>
<feature type="active site" description="Phosphohistidine intermediate" evidence="6">
    <location>
        <position position="433"/>
    </location>
</feature>
<feature type="domain" description="Polyphosphate kinase middle" evidence="8">
    <location>
        <begin position="119"/>
        <end position="303"/>
    </location>
</feature>
<dbReference type="RefSeq" id="WP_307186891.1">
    <property type="nucleotide sequence ID" value="NZ_JAUTBA010000001.1"/>
</dbReference>
<feature type="domain" description="Polyphosphate kinase C-terminal" evidence="11">
    <location>
        <begin position="330"/>
        <end position="492"/>
    </location>
</feature>
<comment type="catalytic activity">
    <reaction evidence="6 7">
        <text>[phosphate](n) + ATP = [phosphate](n+1) + ADP</text>
        <dbReference type="Rhea" id="RHEA:19573"/>
        <dbReference type="Rhea" id="RHEA-COMP:9859"/>
        <dbReference type="Rhea" id="RHEA-COMP:14280"/>
        <dbReference type="ChEBI" id="CHEBI:16838"/>
        <dbReference type="ChEBI" id="CHEBI:30616"/>
        <dbReference type="ChEBI" id="CHEBI:456216"/>
        <dbReference type="EC" id="2.7.4.1"/>
    </reaction>
</comment>
<accession>A0ABU0U978</accession>
<evidence type="ECO:0000313" key="12">
    <source>
        <dbReference type="EMBL" id="MDQ1151410.1"/>
    </source>
</evidence>
<dbReference type="Gene3D" id="3.30.870.10">
    <property type="entry name" value="Endonuclease Chain A"/>
    <property type="match status" value="2"/>
</dbReference>
<feature type="binding site" evidence="6">
    <location>
        <position position="373"/>
    </location>
    <ligand>
        <name>Mg(2+)</name>
        <dbReference type="ChEBI" id="CHEBI:18420"/>
    </ligand>
</feature>
<dbReference type="InterPro" id="IPR003414">
    <property type="entry name" value="PP_kinase"/>
</dbReference>
<dbReference type="Proteomes" id="UP001244640">
    <property type="component" value="Unassembled WGS sequence"/>
</dbReference>
<comment type="PTM">
    <text evidence="6 7">An intermediate of this reaction is the autophosphorylated ppk in which a phosphate is covalently linked to a histidine residue through a N-P bond.</text>
</comment>
<evidence type="ECO:0000259" key="11">
    <source>
        <dbReference type="Pfam" id="PF17941"/>
    </source>
</evidence>
<dbReference type="EC" id="2.7.4.1" evidence="6 7"/>
<keyword evidence="2 6" id="KW-0808">Transferase</keyword>
<dbReference type="InterPro" id="IPR025198">
    <property type="entry name" value="PPK_N_dom"/>
</dbReference>
<comment type="cofactor">
    <cofactor evidence="6">
        <name>Mg(2+)</name>
        <dbReference type="ChEBI" id="CHEBI:18420"/>
    </cofactor>
</comment>
<dbReference type="NCBIfam" id="TIGR03705">
    <property type="entry name" value="poly_P_kin"/>
    <property type="match status" value="1"/>
</dbReference>
<keyword evidence="6" id="KW-0460">Magnesium</keyword>
<dbReference type="Gene3D" id="1.20.58.310">
    <property type="entry name" value="Polyphosphate kinase N-terminal domain"/>
    <property type="match status" value="1"/>
</dbReference>
<dbReference type="EMBL" id="JAUTBA010000001">
    <property type="protein sequence ID" value="MDQ1151410.1"/>
    <property type="molecule type" value="Genomic_DNA"/>
</dbReference>
<evidence type="ECO:0000256" key="7">
    <source>
        <dbReference type="RuleBase" id="RU003800"/>
    </source>
</evidence>
<keyword evidence="13" id="KW-1185">Reference proteome</keyword>
<dbReference type="PANTHER" id="PTHR30218:SF0">
    <property type="entry name" value="POLYPHOSPHATE KINASE"/>
    <property type="match status" value="1"/>
</dbReference>
<evidence type="ECO:0000256" key="3">
    <source>
        <dbReference type="ARBA" id="ARBA00022741"/>
    </source>
</evidence>
<evidence type="ECO:0000313" key="13">
    <source>
        <dbReference type="Proteomes" id="UP001244640"/>
    </source>
</evidence>
<dbReference type="SUPFAM" id="SSF56024">
    <property type="entry name" value="Phospholipase D/nuclease"/>
    <property type="match status" value="2"/>
</dbReference>
<dbReference type="Pfam" id="PF17941">
    <property type="entry name" value="PP_kinase_C_1"/>
    <property type="match status" value="1"/>
</dbReference>
<keyword evidence="6" id="KW-0479">Metal-binding</keyword>
<feature type="domain" description="Polyphosphate kinase N-terminal" evidence="9">
    <location>
        <begin position="5"/>
        <end position="110"/>
    </location>
</feature>
<dbReference type="InterPro" id="IPR041108">
    <property type="entry name" value="PP_kinase_C_1"/>
</dbReference>
<evidence type="ECO:0000256" key="1">
    <source>
        <dbReference type="ARBA" id="ARBA00022553"/>
    </source>
</evidence>
<feature type="binding site" evidence="6">
    <location>
        <position position="466"/>
    </location>
    <ligand>
        <name>ATP</name>
        <dbReference type="ChEBI" id="CHEBI:30616"/>
    </ligand>
</feature>
<comment type="similarity">
    <text evidence="6 7">Belongs to the polyphosphate kinase 1 (PPK1) family.</text>
</comment>
<dbReference type="Pfam" id="PF13090">
    <property type="entry name" value="PP_kinase_C"/>
    <property type="match status" value="1"/>
</dbReference>
<evidence type="ECO:0000259" key="9">
    <source>
        <dbReference type="Pfam" id="PF13089"/>
    </source>
</evidence>
<keyword evidence="1 6" id="KW-0597">Phosphoprotein</keyword>
<dbReference type="Pfam" id="PF13089">
    <property type="entry name" value="PP_kinase_N"/>
    <property type="match status" value="1"/>
</dbReference>
<feature type="binding site" evidence="6">
    <location>
        <position position="43"/>
    </location>
    <ligand>
        <name>ATP</name>
        <dbReference type="ChEBI" id="CHEBI:30616"/>
    </ligand>
</feature>
<dbReference type="PIRSF" id="PIRSF015589">
    <property type="entry name" value="PP_kinase"/>
    <property type="match status" value="1"/>
</dbReference>
<feature type="binding site" evidence="6">
    <location>
        <position position="567"/>
    </location>
    <ligand>
        <name>ATP</name>
        <dbReference type="ChEBI" id="CHEBI:30616"/>
    </ligand>
</feature>
<comment type="caution">
    <text evidence="12">The sequence shown here is derived from an EMBL/GenBank/DDBJ whole genome shotgun (WGS) entry which is preliminary data.</text>
</comment>
<dbReference type="PANTHER" id="PTHR30218">
    <property type="entry name" value="POLYPHOSPHATE KINASE"/>
    <property type="match status" value="1"/>
</dbReference>
<name>A0ABU0U978_9SPHI</name>
<dbReference type="GO" id="GO:0008976">
    <property type="term" value="F:polyphosphate kinase activity"/>
    <property type="evidence" value="ECO:0007669"/>
    <property type="project" value="UniProtKB-EC"/>
</dbReference>
<dbReference type="SUPFAM" id="SSF140356">
    <property type="entry name" value="PPK N-terminal domain-like"/>
    <property type="match status" value="1"/>
</dbReference>
<dbReference type="Gene3D" id="3.30.1840.10">
    <property type="entry name" value="Polyphosphate kinase middle domain"/>
    <property type="match status" value="1"/>
</dbReference>
<evidence type="ECO:0000259" key="10">
    <source>
        <dbReference type="Pfam" id="PF13090"/>
    </source>
</evidence>
<evidence type="ECO:0000256" key="5">
    <source>
        <dbReference type="ARBA" id="ARBA00022840"/>
    </source>
</evidence>
<evidence type="ECO:0000259" key="8">
    <source>
        <dbReference type="Pfam" id="PF02503"/>
    </source>
</evidence>
<sequence length="689" mass="80096">MAKKFIPRDVSWLSFNGRVLQEAADETVPLPLRIKFLGIFSNNLDEFFRVRVAGLKRAIDLKDKSANQSFYEDPQLILEELNIRVIKQQKKFDSTWNRIQKDMAKQHVYIKTSEELNVEQQKFVSDYYQDDVESNVIPLILDDVRPMPYIRDKSLYLGIAMGKKEWQYETKFALIEIPTSSNGRFVQLPSPKDEKHIILLEDVIKFNLPLIFSYFGFDVFHAHVFKVTKDAEFDIDNDINTSLVEKISKGVKNRRKGKPTRFIFDQEMNTKLVEFLIKKLNLSKKDSIIPGQKIHNFKHFMDFPNVFKSYNQPLERTSFPHPNFQNYERVTDTVLKKDVLLSFPYHEFRPIIDLLREAAMDPDVKTIQITAYRLASNSKIANALINAARNGKEVTVMLELRARFDEENNLDWKEKLELEGIKVLTGIPNKKVHAKLCVIKKRAGMKTIQYGFVSTGNINEKTAKLYGDYCLLTSNRDVIADINKIFNYLRRPKSNPAEIIKNCKSLLVCPTDMRKELLHYIDQEITEAKAGRKAYLIVKVNSLSDKEMIKKLYDAATAGVKIDLIIRGIYCATNQKNFKLQMNAISIVDEYLEHARVMYFYNAGREQLFISSADWMTRNLDHRIEAAVKITSKKIKEDLKEMLQIQLNDNVKARILNNSLSNHYVENNKAPCRSQIEIYNYLKKKIADH</sequence>
<gene>
    <name evidence="6" type="primary">ppk</name>
    <name evidence="12" type="ORF">QE382_003394</name>
</gene>
<proteinExistence type="inferred from homology"/>
<dbReference type="InterPro" id="IPR025200">
    <property type="entry name" value="PPK_C_dom2"/>
</dbReference>
<dbReference type="SUPFAM" id="SSF143724">
    <property type="entry name" value="PHP14-like"/>
    <property type="match status" value="1"/>
</dbReference>